<dbReference type="CDD" id="cd02222">
    <property type="entry name" value="cupin_TM1459-like"/>
    <property type="match status" value="1"/>
</dbReference>
<dbReference type="Gene3D" id="2.60.120.10">
    <property type="entry name" value="Jelly Rolls"/>
    <property type="match status" value="1"/>
</dbReference>
<dbReference type="Pfam" id="PF07883">
    <property type="entry name" value="Cupin_2"/>
    <property type="match status" value="1"/>
</dbReference>
<name>B8EPK7_METSB</name>
<organism evidence="2 3">
    <name type="scientific">Methylocella silvestris (strain DSM 15510 / CIP 108128 / LMG 27833 / NCIMB 13906 / BL2)</name>
    <dbReference type="NCBI Taxonomy" id="395965"/>
    <lineage>
        <taxon>Bacteria</taxon>
        <taxon>Pseudomonadati</taxon>
        <taxon>Pseudomonadota</taxon>
        <taxon>Alphaproteobacteria</taxon>
        <taxon>Hyphomicrobiales</taxon>
        <taxon>Beijerinckiaceae</taxon>
        <taxon>Methylocella</taxon>
    </lineage>
</organism>
<keyword evidence="3" id="KW-1185">Reference proteome</keyword>
<dbReference type="KEGG" id="msl:Msil_1243"/>
<evidence type="ECO:0000313" key="2">
    <source>
        <dbReference type="EMBL" id="ACK50212.1"/>
    </source>
</evidence>
<dbReference type="eggNOG" id="COG0662">
    <property type="taxonomic scope" value="Bacteria"/>
</dbReference>
<accession>B8EPK7</accession>
<dbReference type="AlphaFoldDB" id="B8EPK7"/>
<reference evidence="2 3" key="1">
    <citation type="journal article" date="2010" name="J. Bacteriol.">
        <title>Complete genome sequence of the aerobic facultative methanotroph Methylocella silvestris BL2.</title>
        <authorList>
            <person name="Chen Y."/>
            <person name="Crombie A."/>
            <person name="Rahman M.T."/>
            <person name="Dedysh S.N."/>
            <person name="Liesack W."/>
            <person name="Stott M.B."/>
            <person name="Alam M."/>
            <person name="Theisen A.R."/>
            <person name="Murrell J.C."/>
            <person name="Dunfield P.F."/>
        </authorList>
    </citation>
    <scope>NUCLEOTIDE SEQUENCE [LARGE SCALE GENOMIC DNA]</scope>
    <source>
        <strain evidence="3">DSM 15510 / CIP 108128 / LMG 27833 / NCIMB 13906 / BL2</strain>
    </source>
</reference>
<dbReference type="HOGENOM" id="CLU_116722_1_0_5"/>
<proteinExistence type="predicted"/>
<dbReference type="InterPro" id="IPR013096">
    <property type="entry name" value="Cupin_2"/>
</dbReference>
<dbReference type="Proteomes" id="UP000002257">
    <property type="component" value="Chromosome"/>
</dbReference>
<dbReference type="STRING" id="395965.Msil_1243"/>
<evidence type="ECO:0000259" key="1">
    <source>
        <dbReference type="Pfam" id="PF07883"/>
    </source>
</evidence>
<dbReference type="EMBL" id="CP001280">
    <property type="protein sequence ID" value="ACK50212.1"/>
    <property type="molecule type" value="Genomic_DNA"/>
</dbReference>
<feature type="domain" description="Cupin type-2" evidence="1">
    <location>
        <begin position="58"/>
        <end position="125"/>
    </location>
</feature>
<dbReference type="SUPFAM" id="SSF51182">
    <property type="entry name" value="RmlC-like cupins"/>
    <property type="match status" value="1"/>
</dbReference>
<evidence type="ECO:0000313" key="3">
    <source>
        <dbReference type="Proteomes" id="UP000002257"/>
    </source>
</evidence>
<dbReference type="InterPro" id="IPR014710">
    <property type="entry name" value="RmlC-like_jellyroll"/>
</dbReference>
<gene>
    <name evidence="2" type="ordered locus">Msil_1243</name>
</gene>
<protein>
    <submittedName>
        <fullName evidence="2">Cupin 2 conserved barrel domain protein</fullName>
    </submittedName>
</protein>
<sequence length="161" mass="17773">MMMSDDPLSRAPVRKFDGAFRWEGVERRPYKDAATAPFRAISRQTLASDPRLAGELRYFEIEPGGFSTLERHEHMHAVMALRGSGLCLVGDAVYALGAHDLVTIEPMVWHQFRAGRDAPLGFLCLVNAARDRPQLPTEADLAALRSSPEVAAFLDGLIEPV</sequence>
<dbReference type="InterPro" id="IPR011051">
    <property type="entry name" value="RmlC_Cupin_sf"/>
</dbReference>